<feature type="compositionally biased region" description="Acidic residues" evidence="1">
    <location>
        <begin position="314"/>
        <end position="328"/>
    </location>
</feature>
<feature type="region of interest" description="Disordered" evidence="1">
    <location>
        <begin position="19"/>
        <end position="219"/>
    </location>
</feature>
<name>A0A9P9IU70_9PLEO</name>
<feature type="region of interest" description="Disordered" evidence="1">
    <location>
        <begin position="246"/>
        <end position="399"/>
    </location>
</feature>
<evidence type="ECO:0000259" key="2">
    <source>
        <dbReference type="Pfam" id="PF00582"/>
    </source>
</evidence>
<keyword evidence="4" id="KW-1185">Reference proteome</keyword>
<dbReference type="SUPFAM" id="SSF52402">
    <property type="entry name" value="Adenine nucleotide alpha hydrolases-like"/>
    <property type="match status" value="1"/>
</dbReference>
<feature type="compositionally biased region" description="Low complexity" evidence="1">
    <location>
        <begin position="92"/>
        <end position="108"/>
    </location>
</feature>
<reference evidence="3" key="1">
    <citation type="journal article" date="2021" name="Nat. Commun.">
        <title>Genetic determinants of endophytism in the Arabidopsis root mycobiome.</title>
        <authorList>
            <person name="Mesny F."/>
            <person name="Miyauchi S."/>
            <person name="Thiergart T."/>
            <person name="Pickel B."/>
            <person name="Atanasova L."/>
            <person name="Karlsson M."/>
            <person name="Huettel B."/>
            <person name="Barry K.W."/>
            <person name="Haridas S."/>
            <person name="Chen C."/>
            <person name="Bauer D."/>
            <person name="Andreopoulos W."/>
            <person name="Pangilinan J."/>
            <person name="LaButti K."/>
            <person name="Riley R."/>
            <person name="Lipzen A."/>
            <person name="Clum A."/>
            <person name="Drula E."/>
            <person name="Henrissat B."/>
            <person name="Kohler A."/>
            <person name="Grigoriev I.V."/>
            <person name="Martin F.M."/>
            <person name="Hacquard S."/>
        </authorList>
    </citation>
    <scope>NUCLEOTIDE SEQUENCE</scope>
    <source>
        <strain evidence="3">MPI-CAGE-CH-0243</strain>
    </source>
</reference>
<feature type="domain" description="UspA" evidence="2">
    <location>
        <begin position="454"/>
        <end position="641"/>
    </location>
</feature>
<comment type="caution">
    <text evidence="3">The sequence shown here is derived from an EMBL/GenBank/DDBJ whole genome shotgun (WGS) entry which is preliminary data.</text>
</comment>
<dbReference type="InterPro" id="IPR006016">
    <property type="entry name" value="UspA"/>
</dbReference>
<protein>
    <recommendedName>
        <fullName evidence="2">UspA domain-containing protein</fullName>
    </recommendedName>
</protein>
<dbReference type="InterPro" id="IPR014729">
    <property type="entry name" value="Rossmann-like_a/b/a_fold"/>
</dbReference>
<dbReference type="PANTHER" id="PTHR46100">
    <property type="entry name" value="IMP2'P"/>
    <property type="match status" value="1"/>
</dbReference>
<dbReference type="AlphaFoldDB" id="A0A9P9IU70"/>
<dbReference type="InterPro" id="IPR006015">
    <property type="entry name" value="Universal_stress_UspA"/>
</dbReference>
<dbReference type="PRINTS" id="PR01438">
    <property type="entry name" value="UNVRSLSTRESS"/>
</dbReference>
<dbReference type="EMBL" id="JAGMWT010000002">
    <property type="protein sequence ID" value="KAH7135588.1"/>
    <property type="molecule type" value="Genomic_DNA"/>
</dbReference>
<dbReference type="Pfam" id="PF00582">
    <property type="entry name" value="Usp"/>
    <property type="match status" value="1"/>
</dbReference>
<sequence>MASLAAALDEERMEILALLEGKSTGQRGARDSSPHVSSRAQSPSVPLSPLRSMLDVDGDEAPRSRSKRRRGGVPAYRRMLDESKVSSPPPTGSRSSSHGGQPSSPPSSARGYASQSRNPESAYQFEMLPTIESHSMPKRVTQGGKKQPKPRAMSSVYGSTSDALGKTGKGNQRERHNSFGGFLGTSKSGSPGPGRSESPGGRKLSHNTTSDPKMYVTDSGNVVDMNHAYRKMSDSALIRSGGALANLPIRKGSDPSKGEALAPGGGVRLATDDFGDDEDAIESSDDTESDGSSDGEGWGSQKRRGRQRTRQDDGEGEEEEEEEEDIDRDEPRSLLAAAEDERKDVSSSYRVRSMLEPTINITGPDGEKMTSKKSGVHPHTNYDHQGGSGLSTPFSSDTEADFSEMKAAQQLAMNISPIHSSPEAHRCVRQILRGKYGQFQEDAEVGLRRQRVYLVATDISEEAAYALEWTIGTVLRDGDTLLAVYAVDEETGVAGSDPTGVAIGGGATAQQETDSLMKTLSNAKHISEVGPGPSPLSNSVTASESDVNAMGKAEKDRYQAAVEVSDRCVKLLRKTRLQVRIVVEVFHCKSPKHMITEVIDFLEPTLVILGSRGRSALKGVLLGSFSNYLVTKSSVPVMVARKRLRKHSKYKRKNLRLSNMLTNPSDRLANAKID</sequence>
<proteinExistence type="predicted"/>
<feature type="compositionally biased region" description="Polar residues" evidence="1">
    <location>
        <begin position="34"/>
        <end position="45"/>
    </location>
</feature>
<dbReference type="CDD" id="cd23659">
    <property type="entry name" value="USP_At3g01520-like"/>
    <property type="match status" value="1"/>
</dbReference>
<accession>A0A9P9IU70</accession>
<dbReference type="Gene3D" id="3.40.50.620">
    <property type="entry name" value="HUPs"/>
    <property type="match status" value="1"/>
</dbReference>
<evidence type="ECO:0000313" key="4">
    <source>
        <dbReference type="Proteomes" id="UP000700596"/>
    </source>
</evidence>
<evidence type="ECO:0000313" key="3">
    <source>
        <dbReference type="EMBL" id="KAH7135588.1"/>
    </source>
</evidence>
<feature type="compositionally biased region" description="Low complexity" evidence="1">
    <location>
        <begin position="186"/>
        <end position="202"/>
    </location>
</feature>
<dbReference type="PANTHER" id="PTHR46100:SF4">
    <property type="entry name" value="USPA DOMAIN-CONTAINING PROTEIN"/>
    <property type="match status" value="1"/>
</dbReference>
<dbReference type="Proteomes" id="UP000700596">
    <property type="component" value="Unassembled WGS sequence"/>
</dbReference>
<feature type="compositionally biased region" description="Acidic residues" evidence="1">
    <location>
        <begin position="273"/>
        <end position="293"/>
    </location>
</feature>
<evidence type="ECO:0000256" key="1">
    <source>
        <dbReference type="SAM" id="MobiDB-lite"/>
    </source>
</evidence>
<gene>
    <name evidence="3" type="ORF">B0J11DRAFT_163782</name>
</gene>
<dbReference type="OrthoDB" id="992776at2759"/>
<organism evidence="3 4">
    <name type="scientific">Dendryphion nanum</name>
    <dbReference type="NCBI Taxonomy" id="256645"/>
    <lineage>
        <taxon>Eukaryota</taxon>
        <taxon>Fungi</taxon>
        <taxon>Dikarya</taxon>
        <taxon>Ascomycota</taxon>
        <taxon>Pezizomycotina</taxon>
        <taxon>Dothideomycetes</taxon>
        <taxon>Pleosporomycetidae</taxon>
        <taxon>Pleosporales</taxon>
        <taxon>Torulaceae</taxon>
        <taxon>Dendryphion</taxon>
    </lineage>
</organism>